<dbReference type="PROSITE" id="PS50850">
    <property type="entry name" value="MFS"/>
    <property type="match status" value="1"/>
</dbReference>
<dbReference type="GO" id="GO:0016020">
    <property type="term" value="C:membrane"/>
    <property type="evidence" value="ECO:0007669"/>
    <property type="project" value="UniProtKB-SubCell"/>
</dbReference>
<dbReference type="Gene3D" id="1.20.1250.20">
    <property type="entry name" value="MFS general substrate transporter like domains"/>
    <property type="match status" value="2"/>
</dbReference>
<evidence type="ECO:0000313" key="8">
    <source>
        <dbReference type="EMBL" id="OXG11836.1"/>
    </source>
</evidence>
<proteinExistence type="predicted"/>
<evidence type="ECO:0000256" key="3">
    <source>
        <dbReference type="ARBA" id="ARBA00022692"/>
    </source>
</evidence>
<gene>
    <name evidence="8" type="ORF">C361_06404</name>
</gene>
<feature type="transmembrane region" description="Helical" evidence="6">
    <location>
        <begin position="197"/>
        <end position="217"/>
    </location>
</feature>
<evidence type="ECO:0000313" key="9">
    <source>
        <dbReference type="Proteomes" id="UP000199727"/>
    </source>
</evidence>
<evidence type="ECO:0000256" key="6">
    <source>
        <dbReference type="SAM" id="Phobius"/>
    </source>
</evidence>
<dbReference type="GO" id="GO:0033229">
    <property type="term" value="F:cysteine transmembrane transporter activity"/>
    <property type="evidence" value="ECO:0007669"/>
    <property type="project" value="TreeGrafter"/>
</dbReference>
<name>A0A854QB33_CRYNE</name>
<comment type="caution">
    <text evidence="8">The sequence shown here is derived from an EMBL/GenBank/DDBJ whole genome shotgun (WGS) entry which is preliminary data.</text>
</comment>
<reference evidence="8 9" key="1">
    <citation type="submission" date="2017-06" db="EMBL/GenBank/DDBJ databases">
        <title>Global population genomics of the pathogenic fungus Cryptococcus neoformans var. grubii.</title>
        <authorList>
            <person name="Cuomo C."/>
            <person name="Litvintseva A."/>
            <person name="Chen Y."/>
            <person name="Young S."/>
            <person name="Zeng Q."/>
            <person name="Chapman S."/>
            <person name="Gujja S."/>
            <person name="Saif S."/>
            <person name="Birren B."/>
        </authorList>
    </citation>
    <scope>NUCLEOTIDE SEQUENCE [LARGE SCALE GENOMIC DNA]</scope>
    <source>
        <strain evidence="8 9">Tu259-1</strain>
    </source>
</reference>
<dbReference type="InterPro" id="IPR036259">
    <property type="entry name" value="MFS_trans_sf"/>
</dbReference>
<dbReference type="PANTHER" id="PTHR43791:SF63">
    <property type="entry name" value="HIGH AFFINITY CYSTEINE TRANSPORTER"/>
    <property type="match status" value="1"/>
</dbReference>
<evidence type="ECO:0000259" key="7">
    <source>
        <dbReference type="PROSITE" id="PS50850"/>
    </source>
</evidence>
<evidence type="ECO:0000256" key="2">
    <source>
        <dbReference type="ARBA" id="ARBA00022448"/>
    </source>
</evidence>
<feature type="domain" description="Major facilitator superfamily (MFS) profile" evidence="7">
    <location>
        <begin position="69"/>
        <end position="483"/>
    </location>
</feature>
<feature type="transmembrane region" description="Helical" evidence="6">
    <location>
        <begin position="457"/>
        <end position="478"/>
    </location>
</feature>
<keyword evidence="3 6" id="KW-0812">Transmembrane</keyword>
<feature type="transmembrane region" description="Helical" evidence="6">
    <location>
        <begin position="334"/>
        <end position="355"/>
    </location>
</feature>
<dbReference type="Proteomes" id="UP000199727">
    <property type="component" value="Unassembled WGS sequence"/>
</dbReference>
<keyword evidence="2" id="KW-0813">Transport</keyword>
<feature type="transmembrane region" description="Helical" evidence="6">
    <location>
        <begin position="425"/>
        <end position="445"/>
    </location>
</feature>
<dbReference type="OrthoDB" id="6730379at2759"/>
<evidence type="ECO:0000256" key="5">
    <source>
        <dbReference type="ARBA" id="ARBA00023136"/>
    </source>
</evidence>
<keyword evidence="5 6" id="KW-0472">Membrane</keyword>
<feature type="transmembrane region" description="Helical" evidence="6">
    <location>
        <begin position="362"/>
        <end position="382"/>
    </location>
</feature>
<feature type="transmembrane region" description="Helical" evidence="6">
    <location>
        <begin position="394"/>
        <end position="413"/>
    </location>
</feature>
<feature type="transmembrane region" description="Helical" evidence="6">
    <location>
        <begin position="161"/>
        <end position="185"/>
    </location>
</feature>
<dbReference type="EMBL" id="AMKT01000094">
    <property type="protein sequence ID" value="OXG11836.1"/>
    <property type="molecule type" value="Genomic_DNA"/>
</dbReference>
<evidence type="ECO:0000256" key="4">
    <source>
        <dbReference type="ARBA" id="ARBA00022989"/>
    </source>
</evidence>
<dbReference type="InterPro" id="IPR020846">
    <property type="entry name" value="MFS_dom"/>
</dbReference>
<dbReference type="SUPFAM" id="SSF103473">
    <property type="entry name" value="MFS general substrate transporter"/>
    <property type="match status" value="1"/>
</dbReference>
<accession>A0A854QB33</accession>
<dbReference type="InterPro" id="IPR011701">
    <property type="entry name" value="MFS"/>
</dbReference>
<sequence length="522" mass="58081">MNNTPLNIESAHNLPAAADDKYEIDHLDKVRPVPDVVVNDQEAAGYIDPTLIISEAENTRMRRKIHRRILPLICIGYLCQALDKGTLTSASIMGWINDVGAVGQDYSLTGTLLWCGIISGEPLANQCVRRLPLRQLLVGGIVVWSGLLFGLGFSLSMPPVLAIRFLLGFFESLVGPTLVALMVQWYRVEEQPFVTSVWQSMLGTSVAISNLLAYGFYHIKDEVLHSWQWLHITIALISLISAILIYTFLPDSPTKARWASEHEKKLLVERVRSNNQGLKQKHWNSGQALEAFIDPFTYCLFFLCFFNCLVVGGINTFSGLLITNAFGFSTLNAQLISIPLGVMGIISFLLIGWLIKKTNETCLCMVGFAIPNMAGTIVLLTVEQNDKTKGGLVAAFYLMQLFGACYPAVLMLLSRNSAGQTKKSITYAVTFIGWSSGNAIAPQIFQSKWAPRYLHSLHIHLALYGCFIIAALLTRTLLWRRNKKTLAAKEARRAAEGDEFIENLHAFEDLTDLKNPDFVYSL</sequence>
<comment type="subcellular location">
    <subcellularLocation>
        <location evidence="1">Membrane</location>
        <topology evidence="1">Multi-pass membrane protein</topology>
    </subcellularLocation>
</comment>
<feature type="transmembrane region" description="Helical" evidence="6">
    <location>
        <begin position="229"/>
        <end position="249"/>
    </location>
</feature>
<dbReference type="AlphaFoldDB" id="A0A854QB33"/>
<dbReference type="PANTHER" id="PTHR43791">
    <property type="entry name" value="PERMEASE-RELATED"/>
    <property type="match status" value="1"/>
</dbReference>
<keyword evidence="4 6" id="KW-1133">Transmembrane helix</keyword>
<feature type="transmembrane region" description="Helical" evidence="6">
    <location>
        <begin position="298"/>
        <end position="322"/>
    </location>
</feature>
<protein>
    <recommendedName>
        <fullName evidence="7">Major facilitator superfamily (MFS) profile domain-containing protein</fullName>
    </recommendedName>
</protein>
<feature type="transmembrane region" description="Helical" evidence="6">
    <location>
        <begin position="136"/>
        <end position="155"/>
    </location>
</feature>
<dbReference type="Pfam" id="PF07690">
    <property type="entry name" value="MFS_1"/>
    <property type="match status" value="1"/>
</dbReference>
<organism evidence="8 9">
    <name type="scientific">Cryptococcus neoformans Tu259-1</name>
    <dbReference type="NCBI Taxonomy" id="1230072"/>
    <lineage>
        <taxon>Eukaryota</taxon>
        <taxon>Fungi</taxon>
        <taxon>Dikarya</taxon>
        <taxon>Basidiomycota</taxon>
        <taxon>Agaricomycotina</taxon>
        <taxon>Tremellomycetes</taxon>
        <taxon>Tremellales</taxon>
        <taxon>Cryptococcaceae</taxon>
        <taxon>Cryptococcus</taxon>
        <taxon>Cryptococcus neoformans species complex</taxon>
    </lineage>
</organism>
<evidence type="ECO:0000256" key="1">
    <source>
        <dbReference type="ARBA" id="ARBA00004141"/>
    </source>
</evidence>